<evidence type="ECO:0000256" key="4">
    <source>
        <dbReference type="ARBA" id="ARBA00022989"/>
    </source>
</evidence>
<feature type="domain" description="EamA" evidence="7">
    <location>
        <begin position="150"/>
        <end position="285"/>
    </location>
</feature>
<evidence type="ECO:0000259" key="7">
    <source>
        <dbReference type="Pfam" id="PF00892"/>
    </source>
</evidence>
<feature type="transmembrane region" description="Helical" evidence="6">
    <location>
        <begin position="212"/>
        <end position="235"/>
    </location>
</feature>
<accession>A0ABS2ND62</accession>
<name>A0ABS2ND62_9BACI</name>
<feature type="transmembrane region" description="Helical" evidence="6">
    <location>
        <begin position="144"/>
        <end position="163"/>
    </location>
</feature>
<feature type="transmembrane region" description="Helical" evidence="6">
    <location>
        <begin position="175"/>
        <end position="200"/>
    </location>
</feature>
<feature type="transmembrane region" description="Helical" evidence="6">
    <location>
        <begin position="242"/>
        <end position="260"/>
    </location>
</feature>
<feature type="domain" description="EamA" evidence="7">
    <location>
        <begin position="7"/>
        <end position="135"/>
    </location>
</feature>
<organism evidence="8 9">
    <name type="scientific">Rossellomorea pakistanensis</name>
    <dbReference type="NCBI Taxonomy" id="992288"/>
    <lineage>
        <taxon>Bacteria</taxon>
        <taxon>Bacillati</taxon>
        <taxon>Bacillota</taxon>
        <taxon>Bacilli</taxon>
        <taxon>Bacillales</taxon>
        <taxon>Bacillaceae</taxon>
        <taxon>Rossellomorea</taxon>
    </lineage>
</organism>
<feature type="transmembrane region" description="Helical" evidence="6">
    <location>
        <begin position="62"/>
        <end position="82"/>
    </location>
</feature>
<dbReference type="Pfam" id="PF00892">
    <property type="entry name" value="EamA"/>
    <property type="match status" value="2"/>
</dbReference>
<feature type="transmembrane region" description="Helical" evidence="6">
    <location>
        <begin position="7"/>
        <end position="25"/>
    </location>
</feature>
<keyword evidence="4 6" id="KW-1133">Transmembrane helix</keyword>
<sequence>MLRLYSALIFLSLIWGLSFVFIKWMVEPAGIWGTTFLRCLAGALILLPLFYRQQKKSSGDPLKWKPLIIVGIFNAAVPWSLIALSETQINSNTASILNATTPLWTGLIGFLVFSVTLTRFQWAGIAVGFLGILILMDFQVGGLFTSHFVGVGTMLIAAMSYAFSSQYTKKALAGVSVVVISSIQLVVGGFVGLIGMFVQGGVDWNGLVEPKALLAIVGLGCFGSGIATLLFFYIVKKGSPEFASTVTYLIPGTAMVWGFVLLDEPVTSNLIIGLLVIFIGVFLSSRKSKKQIKAVVGLEGGSSTAAQCEHKP</sequence>
<dbReference type="InterPro" id="IPR050638">
    <property type="entry name" value="AA-Vitamin_Transporters"/>
</dbReference>
<gene>
    <name evidence="8" type="ORF">JOC86_002328</name>
</gene>
<feature type="transmembrane region" description="Helical" evidence="6">
    <location>
        <begin position="120"/>
        <end position="138"/>
    </location>
</feature>
<comment type="caution">
    <text evidence="8">The sequence shown here is derived from an EMBL/GenBank/DDBJ whole genome shotgun (WGS) entry which is preliminary data.</text>
</comment>
<comment type="similarity">
    <text evidence="2">Belongs to the EamA transporter family.</text>
</comment>
<dbReference type="PANTHER" id="PTHR32322:SF2">
    <property type="entry name" value="EAMA DOMAIN-CONTAINING PROTEIN"/>
    <property type="match status" value="1"/>
</dbReference>
<dbReference type="RefSeq" id="WP_205172427.1">
    <property type="nucleotide sequence ID" value="NZ_JAFBDZ010000002.1"/>
</dbReference>
<protein>
    <submittedName>
        <fullName evidence="8">Drug/metabolite transporter (DMT)-like permease</fullName>
    </submittedName>
</protein>
<dbReference type="SUPFAM" id="SSF103481">
    <property type="entry name" value="Multidrug resistance efflux transporter EmrE"/>
    <property type="match status" value="2"/>
</dbReference>
<evidence type="ECO:0000256" key="2">
    <source>
        <dbReference type="ARBA" id="ARBA00007362"/>
    </source>
</evidence>
<comment type="subcellular location">
    <subcellularLocation>
        <location evidence="1">Endomembrane system</location>
        <topology evidence="1">Multi-pass membrane protein</topology>
    </subcellularLocation>
</comment>
<evidence type="ECO:0000256" key="1">
    <source>
        <dbReference type="ARBA" id="ARBA00004127"/>
    </source>
</evidence>
<dbReference type="EMBL" id="JAFBDZ010000002">
    <property type="protein sequence ID" value="MBM7585786.1"/>
    <property type="molecule type" value="Genomic_DNA"/>
</dbReference>
<keyword evidence="3 6" id="KW-0812">Transmembrane</keyword>
<feature type="transmembrane region" description="Helical" evidence="6">
    <location>
        <begin position="31"/>
        <end position="50"/>
    </location>
</feature>
<feature type="transmembrane region" description="Helical" evidence="6">
    <location>
        <begin position="266"/>
        <end position="283"/>
    </location>
</feature>
<keyword evidence="5 6" id="KW-0472">Membrane</keyword>
<evidence type="ECO:0000256" key="5">
    <source>
        <dbReference type="ARBA" id="ARBA00023136"/>
    </source>
</evidence>
<evidence type="ECO:0000256" key="3">
    <source>
        <dbReference type="ARBA" id="ARBA00022692"/>
    </source>
</evidence>
<feature type="transmembrane region" description="Helical" evidence="6">
    <location>
        <begin position="94"/>
        <end position="113"/>
    </location>
</feature>
<proteinExistence type="inferred from homology"/>
<dbReference type="InterPro" id="IPR037185">
    <property type="entry name" value="EmrE-like"/>
</dbReference>
<reference evidence="8 9" key="1">
    <citation type="submission" date="2021-01" db="EMBL/GenBank/DDBJ databases">
        <title>Genomic Encyclopedia of Type Strains, Phase IV (KMG-IV): sequencing the most valuable type-strain genomes for metagenomic binning, comparative biology and taxonomic classification.</title>
        <authorList>
            <person name="Goeker M."/>
        </authorList>
    </citation>
    <scope>NUCLEOTIDE SEQUENCE [LARGE SCALE GENOMIC DNA]</scope>
    <source>
        <strain evidence="8 9">DSM 24834</strain>
    </source>
</reference>
<dbReference type="InterPro" id="IPR000620">
    <property type="entry name" value="EamA_dom"/>
</dbReference>
<evidence type="ECO:0000313" key="8">
    <source>
        <dbReference type="EMBL" id="MBM7585786.1"/>
    </source>
</evidence>
<dbReference type="PANTHER" id="PTHR32322">
    <property type="entry name" value="INNER MEMBRANE TRANSPORTER"/>
    <property type="match status" value="1"/>
</dbReference>
<evidence type="ECO:0000256" key="6">
    <source>
        <dbReference type="SAM" id="Phobius"/>
    </source>
</evidence>
<dbReference type="Proteomes" id="UP001646157">
    <property type="component" value="Unassembled WGS sequence"/>
</dbReference>
<keyword evidence="9" id="KW-1185">Reference proteome</keyword>
<evidence type="ECO:0000313" key="9">
    <source>
        <dbReference type="Proteomes" id="UP001646157"/>
    </source>
</evidence>